<proteinExistence type="predicted"/>
<sequence length="185" mass="20972">MVCASECGSEARCQIVMLESKRHAFAQGQGFNKETSSAKEGDLLQHITINDVRYAMHHALEAAFPTVTISSVEPNPPIDTPYCLVRLLEFTQAQELGNRYRRSFPFSIVYMDAEQEMDDKYRIAEEMIAAVKELELGSSRLSGQNVKVEIIEGKLHLFITYTMLVREQQLRSPIMKNLEEGIVVD</sequence>
<accession>A0ABW1V7T1</accession>
<protein>
    <submittedName>
        <fullName evidence="1">DUF6838 family protein</fullName>
    </submittedName>
</protein>
<dbReference type="Pfam" id="PF20765">
    <property type="entry name" value="Phage_tail_terminator_8"/>
    <property type="match status" value="1"/>
</dbReference>
<dbReference type="RefSeq" id="WP_379236650.1">
    <property type="nucleotide sequence ID" value="NZ_JBHSTE010000005.1"/>
</dbReference>
<comment type="caution">
    <text evidence="1">The sequence shown here is derived from an EMBL/GenBank/DDBJ whole genome shotgun (WGS) entry which is preliminary data.</text>
</comment>
<keyword evidence="2" id="KW-1185">Reference proteome</keyword>
<dbReference type="InterPro" id="IPR049254">
    <property type="entry name" value="Phage_tail_terminator"/>
</dbReference>
<dbReference type="EMBL" id="JBHSTE010000005">
    <property type="protein sequence ID" value="MFC6334296.1"/>
    <property type="molecule type" value="Genomic_DNA"/>
</dbReference>
<dbReference type="Proteomes" id="UP001596233">
    <property type="component" value="Unassembled WGS sequence"/>
</dbReference>
<reference evidence="2" key="1">
    <citation type="journal article" date="2019" name="Int. J. Syst. Evol. Microbiol.">
        <title>The Global Catalogue of Microorganisms (GCM) 10K type strain sequencing project: providing services to taxonomists for standard genome sequencing and annotation.</title>
        <authorList>
            <consortium name="The Broad Institute Genomics Platform"/>
            <consortium name="The Broad Institute Genome Sequencing Center for Infectious Disease"/>
            <person name="Wu L."/>
            <person name="Ma J."/>
        </authorList>
    </citation>
    <scope>NUCLEOTIDE SEQUENCE [LARGE SCALE GENOMIC DNA]</scope>
    <source>
        <strain evidence="2">PCU 280</strain>
    </source>
</reference>
<evidence type="ECO:0000313" key="2">
    <source>
        <dbReference type="Proteomes" id="UP001596233"/>
    </source>
</evidence>
<evidence type="ECO:0000313" key="1">
    <source>
        <dbReference type="EMBL" id="MFC6334296.1"/>
    </source>
</evidence>
<organism evidence="1 2">
    <name type="scientific">Paenibacillus septentrionalis</name>
    <dbReference type="NCBI Taxonomy" id="429342"/>
    <lineage>
        <taxon>Bacteria</taxon>
        <taxon>Bacillati</taxon>
        <taxon>Bacillota</taxon>
        <taxon>Bacilli</taxon>
        <taxon>Bacillales</taxon>
        <taxon>Paenibacillaceae</taxon>
        <taxon>Paenibacillus</taxon>
    </lineage>
</organism>
<gene>
    <name evidence="1" type="ORF">ACFP56_16835</name>
</gene>
<name>A0ABW1V7T1_9BACL</name>